<keyword evidence="2" id="KW-1185">Reference proteome</keyword>
<dbReference type="EMBL" id="JASNRB020000013">
    <property type="protein sequence ID" value="MFJ1470156.1"/>
    <property type="molecule type" value="Genomic_DNA"/>
</dbReference>
<reference evidence="1" key="1">
    <citation type="submission" date="2024-11" db="EMBL/GenBank/DDBJ databases">
        <title>Description of Massilia orientalis sp. nov., isolated from rhizosphere soil of Ageratina adenophora.</title>
        <authorList>
            <person name="Wang Y."/>
        </authorList>
    </citation>
    <scope>NUCLEOTIDE SEQUENCE</scope>
    <source>
        <strain evidence="1">YIM B02787</strain>
    </source>
</reference>
<sequence length="433" mass="48547">MNGGPVISIEQLRQAVESYREAHGLFPIADDGQALPGLTWRTIDRRLRDGHRGLPGATSLRKWLDENYQAERYVAPYSSASMRAWVVTHREANGGAFPHVASGEILGANRTWMDVNDALRKRQLAFTKSGSLSSWLDDQFPLDRKKKATLLTADLIISLVEAYRAEHDGSFPYRESGKVAGLNMTWTQLDNALRQGGKSLAKWLGRRYPDYVEVSEQRLRAWVDEYACANARALPSLASGEIAGTGWTWTQVDRAFRRGEWRWAPADSLSAWLDATFPAERILTPANVRMWVENHVTLHGSFPTKESTTPVAPESAWTWPRINSAMIAGSYSWREKATLAAWLDRQYPECRILAPANLHAWVSGHAAAHGDHPTRHSLEPAAYGAHWNWFEIDKALRRETGGWQGRTTLSEWIGANVQPIEDDLQAADMPSPA</sequence>
<dbReference type="Proteomes" id="UP001168096">
    <property type="component" value="Unassembled WGS sequence"/>
</dbReference>
<gene>
    <name evidence="1" type="ORF">QPK29_020790</name>
</gene>
<proteinExistence type="predicted"/>
<name>A0ACC7ME64_9BURK</name>
<evidence type="ECO:0000313" key="1">
    <source>
        <dbReference type="EMBL" id="MFJ1470156.1"/>
    </source>
</evidence>
<organism evidence="1 2">
    <name type="scientific">Massilia orientalis</name>
    <dbReference type="NCBI Taxonomy" id="3050128"/>
    <lineage>
        <taxon>Bacteria</taxon>
        <taxon>Pseudomonadati</taxon>
        <taxon>Pseudomonadota</taxon>
        <taxon>Betaproteobacteria</taxon>
        <taxon>Burkholderiales</taxon>
        <taxon>Oxalobacteraceae</taxon>
        <taxon>Telluria group</taxon>
        <taxon>Massilia</taxon>
    </lineage>
</organism>
<protein>
    <submittedName>
        <fullName evidence="1">Uncharacterized protein</fullName>
    </submittedName>
</protein>
<evidence type="ECO:0000313" key="2">
    <source>
        <dbReference type="Proteomes" id="UP001168096"/>
    </source>
</evidence>
<comment type="caution">
    <text evidence="1">The sequence shown here is derived from an EMBL/GenBank/DDBJ whole genome shotgun (WGS) entry which is preliminary data.</text>
</comment>
<accession>A0ACC7ME64</accession>